<feature type="non-terminal residue" evidence="1">
    <location>
        <position position="1"/>
    </location>
</feature>
<evidence type="ECO:0000313" key="1">
    <source>
        <dbReference type="EMBL" id="RKH46080.1"/>
    </source>
</evidence>
<keyword evidence="2" id="KW-1185">Reference proteome</keyword>
<dbReference type="AlphaFoldDB" id="A0A3A8NS23"/>
<protein>
    <submittedName>
        <fullName evidence="1">ABC transporter</fullName>
    </submittedName>
</protein>
<sequence length="35" mass="3706">VVADGTADALRERTGKDSLEEAFVSVIGSEQGLRE</sequence>
<accession>A0A3A8NS23</accession>
<reference evidence="2" key="1">
    <citation type="submission" date="2018-09" db="EMBL/GenBank/DDBJ databases">
        <authorList>
            <person name="Livingstone P.G."/>
            <person name="Whitworth D.E."/>
        </authorList>
    </citation>
    <scope>NUCLEOTIDE SEQUENCE [LARGE SCALE GENOMIC DNA]</scope>
    <source>
        <strain evidence="2">CA051B</strain>
    </source>
</reference>
<comment type="caution">
    <text evidence="1">The sequence shown here is derived from an EMBL/GenBank/DDBJ whole genome shotgun (WGS) entry which is preliminary data.</text>
</comment>
<name>A0A3A8NS23_9BACT</name>
<evidence type="ECO:0000313" key="2">
    <source>
        <dbReference type="Proteomes" id="UP000272888"/>
    </source>
</evidence>
<dbReference type="Proteomes" id="UP000272888">
    <property type="component" value="Unassembled WGS sequence"/>
</dbReference>
<dbReference type="EMBL" id="RAWB01000559">
    <property type="protein sequence ID" value="RKH46080.1"/>
    <property type="molecule type" value="Genomic_DNA"/>
</dbReference>
<gene>
    <name evidence="1" type="ORF">D7V93_35010</name>
</gene>
<proteinExistence type="predicted"/>
<organism evidence="1 2">
    <name type="scientific">Corallococcus llansteffanensis</name>
    <dbReference type="NCBI Taxonomy" id="2316731"/>
    <lineage>
        <taxon>Bacteria</taxon>
        <taxon>Pseudomonadati</taxon>
        <taxon>Myxococcota</taxon>
        <taxon>Myxococcia</taxon>
        <taxon>Myxococcales</taxon>
        <taxon>Cystobacterineae</taxon>
        <taxon>Myxococcaceae</taxon>
        <taxon>Corallococcus</taxon>
    </lineage>
</organism>